<name>A0A1I0S6B2_9BACT</name>
<keyword evidence="9" id="KW-1185">Reference proteome</keyword>
<evidence type="ECO:0000313" key="9">
    <source>
        <dbReference type="Proteomes" id="UP000199310"/>
    </source>
</evidence>
<evidence type="ECO:0000256" key="1">
    <source>
        <dbReference type="ARBA" id="ARBA00004442"/>
    </source>
</evidence>
<dbReference type="GO" id="GO:0009279">
    <property type="term" value="C:cell outer membrane"/>
    <property type="evidence" value="ECO:0007669"/>
    <property type="project" value="UniProtKB-SubCell"/>
</dbReference>
<dbReference type="PROSITE" id="PS51257">
    <property type="entry name" value="PROKAR_LIPOPROTEIN"/>
    <property type="match status" value="1"/>
</dbReference>
<dbReference type="Gene3D" id="1.25.40.900">
    <property type="match status" value="1"/>
</dbReference>
<dbReference type="Gene3D" id="1.25.40.390">
    <property type="match status" value="1"/>
</dbReference>
<dbReference type="RefSeq" id="WP_089897419.1">
    <property type="nucleotide sequence ID" value="NZ_FOJG01000002.1"/>
</dbReference>
<evidence type="ECO:0000313" key="8">
    <source>
        <dbReference type="EMBL" id="SEW50988.1"/>
    </source>
</evidence>
<proteinExistence type="inferred from homology"/>
<evidence type="ECO:0000256" key="3">
    <source>
        <dbReference type="ARBA" id="ARBA00022729"/>
    </source>
</evidence>
<dbReference type="CDD" id="cd08977">
    <property type="entry name" value="SusD"/>
    <property type="match status" value="1"/>
</dbReference>
<dbReference type="OrthoDB" id="1080118at2"/>
<reference evidence="9" key="1">
    <citation type="submission" date="2016-10" db="EMBL/GenBank/DDBJ databases">
        <authorList>
            <person name="Varghese N."/>
            <person name="Submissions S."/>
        </authorList>
    </citation>
    <scope>NUCLEOTIDE SEQUENCE [LARGE SCALE GENOMIC DNA]</scope>
    <source>
        <strain evidence="9">DSM 3695</strain>
    </source>
</reference>
<evidence type="ECO:0000256" key="5">
    <source>
        <dbReference type="ARBA" id="ARBA00023237"/>
    </source>
</evidence>
<dbReference type="Proteomes" id="UP000199310">
    <property type="component" value="Unassembled WGS sequence"/>
</dbReference>
<evidence type="ECO:0000256" key="2">
    <source>
        <dbReference type="ARBA" id="ARBA00006275"/>
    </source>
</evidence>
<organism evidence="8 9">
    <name type="scientific">Chitinophaga arvensicola</name>
    <dbReference type="NCBI Taxonomy" id="29529"/>
    <lineage>
        <taxon>Bacteria</taxon>
        <taxon>Pseudomonadati</taxon>
        <taxon>Bacteroidota</taxon>
        <taxon>Chitinophagia</taxon>
        <taxon>Chitinophagales</taxon>
        <taxon>Chitinophagaceae</taxon>
        <taxon>Chitinophaga</taxon>
    </lineage>
</organism>
<dbReference type="Pfam" id="PF07980">
    <property type="entry name" value="SusD_RagB"/>
    <property type="match status" value="1"/>
</dbReference>
<keyword evidence="5" id="KW-0998">Cell outer membrane</keyword>
<feature type="domain" description="SusD-like N-terminal" evidence="7">
    <location>
        <begin position="23"/>
        <end position="240"/>
    </location>
</feature>
<sequence>MKQLIYICGAVGLLLSASCKKSFLELDPKQQQDANMVIKDLPGARAAITGAYNLMQPVAYYGRHAIIVPDLMSDNIFISSVNQKRYLPLDQYITITTDGTSSDMWRQMYKVIVNANLLIEKASANEYPDADKAEAQFIIGEAYALRALAYFDLMRFFALPYNATADGSHLGVPLVIKSGTDNTNIISPKRNTAKEVYTQIVADFNTAINTMPTSPVGFKSSLRGRISHYAAKALLARVQLYRGDWAAADSLATSVISKGGFTLLPRASLIEESRKQNSTEAIFEIQYNILDNLGSDALVNFLWQSGSYGDGLATEDLYNAYASTDVRRGFVTKGVRKNGENPAYLITKYTNTTSYEEPSRVIRLAEMYLIRAEARAHEGLDGLAAADVNTVAGRADATWVPVTATGDALQAIILNENRKEFAFEGHRLFDLTRNKLGFTKYLTNKTITIDKTDKRTILPIPQSEMNANVNMEQNEAYKAR</sequence>
<dbReference type="EMBL" id="FOJG01000002">
    <property type="protein sequence ID" value="SEW50988.1"/>
    <property type="molecule type" value="Genomic_DNA"/>
</dbReference>
<dbReference type="SUPFAM" id="SSF48452">
    <property type="entry name" value="TPR-like"/>
    <property type="match status" value="1"/>
</dbReference>
<protein>
    <submittedName>
        <fullName evidence="8">SusD family protein</fullName>
    </submittedName>
</protein>
<dbReference type="InterPro" id="IPR033985">
    <property type="entry name" value="SusD-like_N"/>
</dbReference>
<evidence type="ECO:0000259" key="7">
    <source>
        <dbReference type="Pfam" id="PF14322"/>
    </source>
</evidence>
<dbReference type="InterPro" id="IPR012944">
    <property type="entry name" value="SusD_RagB_dom"/>
</dbReference>
<keyword evidence="4" id="KW-0472">Membrane</keyword>
<feature type="domain" description="RagB/SusD" evidence="6">
    <location>
        <begin position="334"/>
        <end position="477"/>
    </location>
</feature>
<comment type="similarity">
    <text evidence="2">Belongs to the SusD family.</text>
</comment>
<evidence type="ECO:0000259" key="6">
    <source>
        <dbReference type="Pfam" id="PF07980"/>
    </source>
</evidence>
<dbReference type="Gene3D" id="2.20.20.130">
    <property type="match status" value="1"/>
</dbReference>
<dbReference type="Pfam" id="PF14322">
    <property type="entry name" value="SusD-like_3"/>
    <property type="match status" value="1"/>
</dbReference>
<comment type="subcellular location">
    <subcellularLocation>
        <location evidence="1">Cell outer membrane</location>
    </subcellularLocation>
</comment>
<evidence type="ECO:0000256" key="4">
    <source>
        <dbReference type="ARBA" id="ARBA00023136"/>
    </source>
</evidence>
<accession>A0A1I0S6B2</accession>
<dbReference type="STRING" id="29529.SAMN04488122_4055"/>
<keyword evidence="3" id="KW-0732">Signal</keyword>
<gene>
    <name evidence="8" type="ORF">SAMN04488122_4055</name>
</gene>
<dbReference type="AlphaFoldDB" id="A0A1I0S6B2"/>
<dbReference type="InterPro" id="IPR011990">
    <property type="entry name" value="TPR-like_helical_dom_sf"/>
</dbReference>